<evidence type="ECO:0000313" key="6">
    <source>
        <dbReference type="EMBL" id="QUV94653.1"/>
    </source>
</evidence>
<feature type="compositionally biased region" description="Polar residues" evidence="4">
    <location>
        <begin position="1139"/>
        <end position="1150"/>
    </location>
</feature>
<dbReference type="RefSeq" id="WP_211422930.1">
    <property type="nucleotide sequence ID" value="NZ_CP072642.1"/>
</dbReference>
<organism evidence="6 7">
    <name type="scientific">Chloracidobacterium sp. N</name>
    <dbReference type="NCBI Taxonomy" id="2821540"/>
    <lineage>
        <taxon>Bacteria</taxon>
        <taxon>Pseudomonadati</taxon>
        <taxon>Acidobacteriota</taxon>
        <taxon>Terriglobia</taxon>
        <taxon>Terriglobales</taxon>
        <taxon>Acidobacteriaceae</taxon>
        <taxon>Chloracidobacterium</taxon>
        <taxon>Chloracidobacterium aggregatum</taxon>
    </lineage>
</organism>
<comment type="subcellular location">
    <subcellularLocation>
        <location evidence="1">Cell outer membrane</location>
    </subcellularLocation>
</comment>
<sequence length="1269" mass="139002">MSQQPHYADAWMQRVALLCAFLVWSLVPALAQSGATGISGTVRDEQGRVIAGATVTLTDADRGTSRTQSTDNNGSYSFSNLITGRYNLTIEASGFKKKIVENIQGLVDKTTDVSVALEVGGADEVVTVSASSLDAVINSQNASLGNNFVEQQIKQLPLEGRNVAALLSLQPGVTADGYVAGGRSDQANITLDGVDVNDQVNGFAFTPVLRATPDSVSEFRVTTVNADANQGRSSGAQISLVTKSGTNEFHGTLFHFHRNTITSANDFFNNLAGTPRPQLIRNQFGGAIGGPVVKDRFFFFFTYEGLREAKGTPVTRLVPRPTMGQGILRFVNASGGITTLTRPQLEAIFPAVGLNPVTLQLMAQAAQRYPVNNDQVGDGLNTGGFTFNAPLPVRQNTSIARFDWNIDRQNKHVASVRLNYQYDNSARGTLQSPAQQFPDTPTPTAWQHPTGLAASHTWTISGNKINVFRFGITRNAFTLGGDSNQNSLNLRDVFQPFAFLRSLSRVSPVYNVVNDFTLIKGSHSFQFGGNVRIIRNKVNNAARSFDSVIANFSFYQQSGAVLSNPIIAAGFPISTGFRSPVQVAMSALIGRASQYSANFNFTRDGSLLNSGVPVRRDIATEEYEGYLQDTWRIRPNLTFTYGIRYSVSRPVYEQNGLQARTTVPLGDYFRGRLQGMQTGVPFNERIVVDLAGPANGKPGNYDIDWNNWQPRFAVAWSPRAEGGFWKRLLGNEGDTIVRGGYGLINDYYGTQIAFQFDSNNTLGFASQSLTPANSFNVTTRPGPLITGVGQQVRGLPLITIPGQLTFPRQQPSTFGRLQAIELSLDATVRAPYNHVFNATIGRKLPAGLYVEASYIGRIGRNLLATRDIAALNNLRDPQSGQDWYTVAGILADLRDRNAPLSAVPNLPYFTNLFRGVDLIGALGDFFVGDEDAFRGLTPAQAVYASIARIPVPGIGVIDGIAGSDWTTLQLAFDYANFFFRTDGRPATPIFFQPQYGTLSAWGSVATSDYHGFTVSVRQRYKDQLTWDFNYTLSKSLDTASGLQRFGQFGSAFILNPIRPRDNRSFSDFDTRHIINFNSIWDIPVGRGRAFASDIPRWADAFIGGWQLTTIFRWNSGLPVDAPFDGRRWATNWNVQSNGVPIRPISSSPTRNGAGGRPNLFRDPVAASQSFRNPRAGETGGRNILRDPGFVSLDFGLGKYFRMPWSEKQTLLFRWEVFNATNTASLTGAQTVNYQIPQDSTTSAPGPNFGRFTATQGPPRIMQFALRYTF</sequence>
<dbReference type="Gene3D" id="2.60.40.1120">
    <property type="entry name" value="Carboxypeptidase-like, regulatory domain"/>
    <property type="match status" value="1"/>
</dbReference>
<keyword evidence="7" id="KW-1185">Reference proteome</keyword>
<evidence type="ECO:0000256" key="3">
    <source>
        <dbReference type="ARBA" id="ARBA00023237"/>
    </source>
</evidence>
<dbReference type="SUPFAM" id="SSF49464">
    <property type="entry name" value="Carboxypeptidase regulatory domain-like"/>
    <property type="match status" value="1"/>
</dbReference>
<keyword evidence="3" id="KW-0998">Cell outer membrane</keyword>
<evidence type="ECO:0000313" key="7">
    <source>
        <dbReference type="Proteomes" id="UP000677668"/>
    </source>
</evidence>
<evidence type="ECO:0000256" key="4">
    <source>
        <dbReference type="SAM" id="MobiDB-lite"/>
    </source>
</evidence>
<dbReference type="Proteomes" id="UP000677668">
    <property type="component" value="Chromosome 1"/>
</dbReference>
<dbReference type="EMBL" id="CP072642">
    <property type="protein sequence ID" value="QUV94653.1"/>
    <property type="molecule type" value="Genomic_DNA"/>
</dbReference>
<evidence type="ECO:0000256" key="2">
    <source>
        <dbReference type="ARBA" id="ARBA00023136"/>
    </source>
</evidence>
<evidence type="ECO:0000259" key="5">
    <source>
        <dbReference type="Pfam" id="PF25183"/>
    </source>
</evidence>
<feature type="domain" description="TonB-dependent transporter Oar-like beta-barrel" evidence="5">
    <location>
        <begin position="241"/>
        <end position="1262"/>
    </location>
</feature>
<dbReference type="Pfam" id="PF13620">
    <property type="entry name" value="CarboxypepD_reg"/>
    <property type="match status" value="1"/>
</dbReference>
<dbReference type="SUPFAM" id="SSF56935">
    <property type="entry name" value="Porins"/>
    <property type="match status" value="1"/>
</dbReference>
<accession>A0ABX8B2F5</accession>
<feature type="region of interest" description="Disordered" evidence="4">
    <location>
        <begin position="1139"/>
        <end position="1181"/>
    </location>
</feature>
<dbReference type="InterPro" id="IPR057601">
    <property type="entry name" value="Oar-like_b-barrel"/>
</dbReference>
<name>A0ABX8B2F5_9BACT</name>
<reference evidence="6 7" key="1">
    <citation type="submission" date="2021-03" db="EMBL/GenBank/DDBJ databases">
        <title>Genomic and phenotypic characterization of Chloracidobacterium isolates provides evidence for multiple species.</title>
        <authorList>
            <person name="Saini M.K."/>
            <person name="Costas A.M.G."/>
            <person name="Tank M."/>
            <person name="Bryant D.A."/>
        </authorList>
    </citation>
    <scope>NUCLEOTIDE SEQUENCE [LARGE SCALE GENOMIC DNA]</scope>
    <source>
        <strain evidence="6 7">N</strain>
    </source>
</reference>
<dbReference type="InterPro" id="IPR008969">
    <property type="entry name" value="CarboxyPept-like_regulatory"/>
</dbReference>
<dbReference type="InterPro" id="IPR036942">
    <property type="entry name" value="Beta-barrel_TonB_sf"/>
</dbReference>
<dbReference type="Gene3D" id="2.40.170.20">
    <property type="entry name" value="TonB-dependent receptor, beta-barrel domain"/>
    <property type="match status" value="1"/>
</dbReference>
<protein>
    <submittedName>
        <fullName evidence="6">Carboxypeptidase regulatory-like domain-containing protein</fullName>
    </submittedName>
</protein>
<keyword evidence="2" id="KW-0472">Membrane</keyword>
<evidence type="ECO:0000256" key="1">
    <source>
        <dbReference type="ARBA" id="ARBA00004442"/>
    </source>
</evidence>
<gene>
    <name evidence="6" type="ORF">J8C05_04180</name>
</gene>
<dbReference type="Pfam" id="PF25183">
    <property type="entry name" value="OMP_b-brl_4"/>
    <property type="match status" value="1"/>
</dbReference>
<proteinExistence type="predicted"/>